<gene>
    <name evidence="2" type="ORF">DdX_15652</name>
</gene>
<feature type="chain" id="PRO_5041986549" evidence="1">
    <location>
        <begin position="23"/>
        <end position="168"/>
    </location>
</feature>
<dbReference type="Proteomes" id="UP001201812">
    <property type="component" value="Unassembled WGS sequence"/>
</dbReference>
<evidence type="ECO:0000256" key="1">
    <source>
        <dbReference type="SAM" id="SignalP"/>
    </source>
</evidence>
<name>A0AAD4MUY2_9BILA</name>
<protein>
    <submittedName>
        <fullName evidence="2">Uncharacterized protein</fullName>
    </submittedName>
</protein>
<evidence type="ECO:0000313" key="3">
    <source>
        <dbReference type="Proteomes" id="UP001201812"/>
    </source>
</evidence>
<accession>A0AAD4MUY2</accession>
<sequence>MESKTFLVVCLVFSSVCSFGECKDSHEAEKIEKDVEELMSRVKNLPGYVKKEQINSEAYKELNMACETVSEGQQNSKPGNELLAKVKHLSALTGKQEKNSIDSLIEELRPLVGQVLEKAKLIKEGVHVTKENYKKFQADVKAINFIITQISRDVNNFAEKHLTEVDQQ</sequence>
<comment type="caution">
    <text evidence="2">The sequence shown here is derived from an EMBL/GenBank/DDBJ whole genome shotgun (WGS) entry which is preliminary data.</text>
</comment>
<proteinExistence type="predicted"/>
<keyword evidence="3" id="KW-1185">Reference proteome</keyword>
<reference evidence="2" key="1">
    <citation type="submission" date="2022-01" db="EMBL/GenBank/DDBJ databases">
        <title>Genome Sequence Resource for Two Populations of Ditylenchus destructor, the Migratory Endoparasitic Phytonematode.</title>
        <authorList>
            <person name="Zhang H."/>
            <person name="Lin R."/>
            <person name="Xie B."/>
        </authorList>
    </citation>
    <scope>NUCLEOTIDE SEQUENCE</scope>
    <source>
        <strain evidence="2">BazhouSP</strain>
    </source>
</reference>
<dbReference type="AlphaFoldDB" id="A0AAD4MUY2"/>
<feature type="signal peptide" evidence="1">
    <location>
        <begin position="1"/>
        <end position="22"/>
    </location>
</feature>
<dbReference type="EMBL" id="JAKKPZ010000104">
    <property type="protein sequence ID" value="KAI1702138.1"/>
    <property type="molecule type" value="Genomic_DNA"/>
</dbReference>
<evidence type="ECO:0000313" key="2">
    <source>
        <dbReference type="EMBL" id="KAI1702138.1"/>
    </source>
</evidence>
<organism evidence="2 3">
    <name type="scientific">Ditylenchus destructor</name>
    <dbReference type="NCBI Taxonomy" id="166010"/>
    <lineage>
        <taxon>Eukaryota</taxon>
        <taxon>Metazoa</taxon>
        <taxon>Ecdysozoa</taxon>
        <taxon>Nematoda</taxon>
        <taxon>Chromadorea</taxon>
        <taxon>Rhabditida</taxon>
        <taxon>Tylenchina</taxon>
        <taxon>Tylenchomorpha</taxon>
        <taxon>Sphaerularioidea</taxon>
        <taxon>Anguinidae</taxon>
        <taxon>Anguininae</taxon>
        <taxon>Ditylenchus</taxon>
    </lineage>
</organism>
<keyword evidence="1" id="KW-0732">Signal</keyword>